<dbReference type="AlphaFoldDB" id="A0A0F8VWC0"/>
<feature type="transmembrane region" description="Helical" evidence="1">
    <location>
        <begin position="26"/>
        <end position="46"/>
    </location>
</feature>
<feature type="transmembrane region" description="Helical" evidence="1">
    <location>
        <begin position="230"/>
        <end position="255"/>
    </location>
</feature>
<organism evidence="2">
    <name type="scientific">marine sediment metagenome</name>
    <dbReference type="NCBI Taxonomy" id="412755"/>
    <lineage>
        <taxon>unclassified sequences</taxon>
        <taxon>metagenomes</taxon>
        <taxon>ecological metagenomes</taxon>
    </lineage>
</organism>
<feature type="transmembrane region" description="Helical" evidence="1">
    <location>
        <begin position="182"/>
        <end position="200"/>
    </location>
</feature>
<proteinExistence type="predicted"/>
<evidence type="ECO:0008006" key="3">
    <source>
        <dbReference type="Google" id="ProtNLM"/>
    </source>
</evidence>
<sequence length="266" mass="31392">MKRENKTESSLFYEKHLFSFYLKKRILSISFIGCIILSLIIFFSIVNEFNSQIIINQRVLDEEIYWQYFIVSLSKYLRFLPVIFVADIVSEEFSNKSAMIIYITESRTKILFIKLMSLMTSILILLLFYFSTFLIFNFLMTELFVSISIFLTGFLIIFIELLFFSSLIFMISALTLNVVPSLILPIFYIILELEFFVVFLEDVELGLLSYSSYEMKVIDFFENLIFNKEVIFSGLTIISTIVFFGLPILIILIIFHHFKRIDIRVD</sequence>
<feature type="transmembrane region" description="Helical" evidence="1">
    <location>
        <begin position="143"/>
        <end position="170"/>
    </location>
</feature>
<dbReference type="EMBL" id="LAZR01068978">
    <property type="protein sequence ID" value="KKK48612.1"/>
    <property type="molecule type" value="Genomic_DNA"/>
</dbReference>
<evidence type="ECO:0000256" key="1">
    <source>
        <dbReference type="SAM" id="Phobius"/>
    </source>
</evidence>
<protein>
    <recommendedName>
        <fullName evidence="3">ABC-2 type transporter domain-containing protein</fullName>
    </recommendedName>
</protein>
<feature type="transmembrane region" description="Helical" evidence="1">
    <location>
        <begin position="66"/>
        <end position="89"/>
    </location>
</feature>
<reference evidence="2" key="1">
    <citation type="journal article" date="2015" name="Nature">
        <title>Complex archaea that bridge the gap between prokaryotes and eukaryotes.</title>
        <authorList>
            <person name="Spang A."/>
            <person name="Saw J.H."/>
            <person name="Jorgensen S.L."/>
            <person name="Zaremba-Niedzwiedzka K."/>
            <person name="Martijn J."/>
            <person name="Lind A.E."/>
            <person name="van Eijk R."/>
            <person name="Schleper C."/>
            <person name="Guy L."/>
            <person name="Ettema T.J."/>
        </authorList>
    </citation>
    <scope>NUCLEOTIDE SEQUENCE</scope>
</reference>
<name>A0A0F8VWC0_9ZZZZ</name>
<gene>
    <name evidence="2" type="ORF">LCGC14_3143370</name>
</gene>
<keyword evidence="1" id="KW-0812">Transmembrane</keyword>
<keyword evidence="1" id="KW-0472">Membrane</keyword>
<feature type="transmembrane region" description="Helical" evidence="1">
    <location>
        <begin position="110"/>
        <end position="131"/>
    </location>
</feature>
<evidence type="ECO:0000313" key="2">
    <source>
        <dbReference type="EMBL" id="KKK48612.1"/>
    </source>
</evidence>
<keyword evidence="1" id="KW-1133">Transmembrane helix</keyword>
<accession>A0A0F8VWC0</accession>
<comment type="caution">
    <text evidence="2">The sequence shown here is derived from an EMBL/GenBank/DDBJ whole genome shotgun (WGS) entry which is preliminary data.</text>
</comment>